<evidence type="ECO:0000313" key="13">
    <source>
        <dbReference type="EMBL" id="OAN36135.1"/>
    </source>
</evidence>
<accession>A0A178LSH2</accession>
<evidence type="ECO:0000256" key="1">
    <source>
        <dbReference type="ARBA" id="ARBA00004496"/>
    </source>
</evidence>
<comment type="caution">
    <text evidence="13">The sequence shown here is derived from an EMBL/GenBank/DDBJ whole genome shotgun (WGS) entry which is preliminary data.</text>
</comment>
<evidence type="ECO:0000256" key="11">
    <source>
        <dbReference type="HAMAP-Rule" id="MF_01479"/>
    </source>
</evidence>
<feature type="binding site" evidence="11">
    <location>
        <position position="56"/>
    </location>
    <ligand>
        <name>[4Fe-4S] cluster</name>
        <dbReference type="ChEBI" id="CHEBI:49883"/>
    </ligand>
</feature>
<organism evidence="13 14">
    <name type="scientific">Mycolicibacterium iranicum</name>
    <name type="common">Mycobacterium iranicum</name>
    <dbReference type="NCBI Taxonomy" id="912594"/>
    <lineage>
        <taxon>Bacteria</taxon>
        <taxon>Bacillati</taxon>
        <taxon>Actinomycetota</taxon>
        <taxon>Actinomycetes</taxon>
        <taxon>Mycobacteriales</taxon>
        <taxon>Mycobacteriaceae</taxon>
        <taxon>Mycolicibacterium</taxon>
    </lineage>
</organism>
<comment type="subcellular location">
    <subcellularLocation>
        <location evidence="1 11">Cytoplasm</location>
    </subcellularLocation>
</comment>
<keyword evidence="3 11" id="KW-0004">4Fe-4S</keyword>
<dbReference type="GO" id="GO:0047134">
    <property type="term" value="F:protein-disulfide reductase [NAD(P)H] activity"/>
    <property type="evidence" value="ECO:0007669"/>
    <property type="project" value="TreeGrafter"/>
</dbReference>
<dbReference type="RefSeq" id="WP_064283353.1">
    <property type="nucleotide sequence ID" value="NZ_LWCS01000036.1"/>
</dbReference>
<dbReference type="EMBL" id="LWCS01000036">
    <property type="protein sequence ID" value="OAN36135.1"/>
    <property type="molecule type" value="Genomic_DNA"/>
</dbReference>
<dbReference type="GO" id="GO:0005737">
    <property type="term" value="C:cytoplasm"/>
    <property type="evidence" value="ECO:0007669"/>
    <property type="project" value="UniProtKB-SubCell"/>
</dbReference>
<keyword evidence="4 11" id="KW-0479">Metal-binding</keyword>
<dbReference type="Pfam" id="PF02467">
    <property type="entry name" value="Whib"/>
    <property type="match status" value="1"/>
</dbReference>
<keyword evidence="8 11" id="KW-0238">DNA-binding</keyword>
<feature type="binding site" evidence="11">
    <location>
        <position position="62"/>
    </location>
    <ligand>
        <name>[4Fe-4S] cluster</name>
        <dbReference type="ChEBI" id="CHEBI:49883"/>
    </ligand>
</feature>
<protein>
    <recommendedName>
        <fullName evidence="11">Transcriptional regulator WhiB</fullName>
    </recommendedName>
</protein>
<feature type="binding site" evidence="11">
    <location>
        <position position="53"/>
    </location>
    <ligand>
        <name>[4Fe-4S] cluster</name>
        <dbReference type="ChEBI" id="CHEBI:49883"/>
    </ligand>
</feature>
<keyword evidence="6 11" id="KW-0411">Iron-sulfur</keyword>
<dbReference type="GO" id="GO:0035731">
    <property type="term" value="F:dinitrosyl-iron complex binding"/>
    <property type="evidence" value="ECO:0007669"/>
    <property type="project" value="UniProtKB-UniRule"/>
</dbReference>
<dbReference type="AlphaFoldDB" id="A0A178LSH2"/>
<comment type="PTM">
    <text evidence="11">The Fe-S cluster can be nitrosylated by nitric oxide (NO).</text>
</comment>
<evidence type="ECO:0000256" key="9">
    <source>
        <dbReference type="ARBA" id="ARBA00023157"/>
    </source>
</evidence>
<feature type="domain" description="4Fe-4S Wbl-type" evidence="12">
    <location>
        <begin position="23"/>
        <end position="86"/>
    </location>
</feature>
<dbReference type="InterPro" id="IPR034768">
    <property type="entry name" value="4FE4S_WBL"/>
</dbReference>
<keyword evidence="5 11" id="KW-0408">Iron</keyword>
<evidence type="ECO:0000256" key="6">
    <source>
        <dbReference type="ARBA" id="ARBA00023014"/>
    </source>
</evidence>
<comment type="PTM">
    <text evidence="11">Upon Fe-S cluster removal intramolecular disulfide bonds are formed.</text>
</comment>
<evidence type="ECO:0000256" key="2">
    <source>
        <dbReference type="ARBA" id="ARBA00006597"/>
    </source>
</evidence>
<keyword evidence="11" id="KW-0963">Cytoplasm</keyword>
<dbReference type="GO" id="GO:0051539">
    <property type="term" value="F:4 iron, 4 sulfur cluster binding"/>
    <property type="evidence" value="ECO:0007669"/>
    <property type="project" value="UniProtKB-UniRule"/>
</dbReference>
<comment type="function">
    <text evidence="11">Acts as a transcriptional regulator. Probably redox-responsive. The apo- but not holo-form probably binds DNA.</text>
</comment>
<evidence type="ECO:0000256" key="4">
    <source>
        <dbReference type="ARBA" id="ARBA00022723"/>
    </source>
</evidence>
<feature type="binding site" evidence="11">
    <location>
        <position position="24"/>
    </location>
    <ligand>
        <name>[4Fe-4S] cluster</name>
        <dbReference type="ChEBI" id="CHEBI:49883"/>
    </ligand>
</feature>
<keyword evidence="7 11" id="KW-0805">Transcription regulation</keyword>
<keyword evidence="10 11" id="KW-0804">Transcription</keyword>
<name>A0A178LSH2_MYCIR</name>
<dbReference type="OrthoDB" id="4954884at2"/>
<dbReference type="GO" id="GO:0046872">
    <property type="term" value="F:metal ion binding"/>
    <property type="evidence" value="ECO:0007669"/>
    <property type="project" value="UniProtKB-KW"/>
</dbReference>
<dbReference type="Proteomes" id="UP000078396">
    <property type="component" value="Unassembled WGS sequence"/>
</dbReference>
<sequence length="93" mass="11057">MTAVWQAAELETEDYWSWQLRGNCLDSPADLFFPDGDRRADRREREEKAKRICRDCPVLNHCREHALRVPERYGIWGATTPRERGVPPPHRRR</sequence>
<comment type="similarity">
    <text evidence="2 11">Belongs to the WhiB family.</text>
</comment>
<evidence type="ECO:0000256" key="3">
    <source>
        <dbReference type="ARBA" id="ARBA00022485"/>
    </source>
</evidence>
<evidence type="ECO:0000256" key="8">
    <source>
        <dbReference type="ARBA" id="ARBA00023125"/>
    </source>
</evidence>
<dbReference type="GO" id="GO:0045454">
    <property type="term" value="P:cell redox homeostasis"/>
    <property type="evidence" value="ECO:0007669"/>
    <property type="project" value="TreeGrafter"/>
</dbReference>
<gene>
    <name evidence="11" type="primary">whiB</name>
    <name evidence="13" type="ORF">A4X20_25195</name>
</gene>
<dbReference type="GO" id="GO:0045892">
    <property type="term" value="P:negative regulation of DNA-templated transcription"/>
    <property type="evidence" value="ECO:0007669"/>
    <property type="project" value="TreeGrafter"/>
</dbReference>
<dbReference type="PROSITE" id="PS51674">
    <property type="entry name" value="4FE4S_WBL"/>
    <property type="match status" value="1"/>
</dbReference>
<dbReference type="PANTHER" id="PTHR38839">
    <property type="entry name" value="TRANSCRIPTIONAL REGULATOR WHID-RELATED"/>
    <property type="match status" value="1"/>
</dbReference>
<evidence type="ECO:0000313" key="14">
    <source>
        <dbReference type="Proteomes" id="UP000078396"/>
    </source>
</evidence>
<keyword evidence="9 11" id="KW-1015">Disulfide bond</keyword>
<evidence type="ECO:0000256" key="7">
    <source>
        <dbReference type="ARBA" id="ARBA00023015"/>
    </source>
</evidence>
<evidence type="ECO:0000256" key="10">
    <source>
        <dbReference type="ARBA" id="ARBA00023163"/>
    </source>
</evidence>
<evidence type="ECO:0000256" key="5">
    <source>
        <dbReference type="ARBA" id="ARBA00023004"/>
    </source>
</evidence>
<evidence type="ECO:0000259" key="12">
    <source>
        <dbReference type="PROSITE" id="PS51674"/>
    </source>
</evidence>
<reference evidence="13 14" key="1">
    <citation type="submission" date="2016-04" db="EMBL/GenBank/DDBJ databases">
        <title>Draft Genome Sequences of Staphylococcus capitis Strain H36, S. capitis Strain H65, S. cohnii Strain H62, S. hominis Strain H69, Mycobacterium iranicum Strain H39, Plantibacter sp. Strain H53, Pseudomonas oryzihabitans Strain H72, and Microbacterium sp. Strain H83, isolated from residential settings.</title>
        <authorList>
            <person name="Lymperopoulou D."/>
            <person name="Adams R.I."/>
            <person name="Lindow S."/>
            <person name="Coil D.A."/>
            <person name="Jospin G."/>
            <person name="Eisen J.A."/>
        </authorList>
    </citation>
    <scope>NUCLEOTIDE SEQUENCE [LARGE SCALE GENOMIC DNA]</scope>
    <source>
        <strain evidence="13 14">H39</strain>
    </source>
</reference>
<dbReference type="GO" id="GO:0003677">
    <property type="term" value="F:DNA binding"/>
    <property type="evidence" value="ECO:0007669"/>
    <property type="project" value="UniProtKB-UniRule"/>
</dbReference>
<proteinExistence type="inferred from homology"/>
<dbReference type="HAMAP" id="MF_01479">
    <property type="entry name" value="WhiB"/>
    <property type="match status" value="1"/>
</dbReference>
<comment type="cofactor">
    <cofactor evidence="11">
        <name>[4Fe-4S] cluster</name>
        <dbReference type="ChEBI" id="CHEBI:49883"/>
    </cofactor>
    <text evidence="11">Binds 1 [4Fe-4S] cluster per subunit. Following nitrosylation of the [4Fe-4S] cluster binds 1 [4Fe-8(NO)] cluster per subunit.</text>
</comment>
<dbReference type="InterPro" id="IPR003482">
    <property type="entry name" value="Whib"/>
</dbReference>